<keyword evidence="2" id="KW-0012">Acyltransferase</keyword>
<dbReference type="Gene3D" id="3.40.630.30">
    <property type="match status" value="1"/>
</dbReference>
<dbReference type="EMBL" id="FWYD01000002">
    <property type="protein sequence ID" value="SMC55889.1"/>
    <property type="molecule type" value="Genomic_DNA"/>
</dbReference>
<dbReference type="InterPro" id="IPR016181">
    <property type="entry name" value="Acyl_CoA_acyltransferase"/>
</dbReference>
<dbReference type="Pfam" id="PF00583">
    <property type="entry name" value="Acetyltransf_1"/>
    <property type="match status" value="1"/>
</dbReference>
<keyword evidence="2" id="KW-0808">Transferase</keyword>
<sequence length="141" mass="15508">MVAILNPLIHAGDSTALTTEVTSRDLCDWRARHIGRNAWHVAEDDTGLLGFQWIEPHKGLPPDTCDIATYVRIGLNGTGIGSALFSATKTAAQELGYRYIAAVIRADNTGGLAYYDSRGFEDWKTWDDAPVAPRVMKRFAL</sequence>
<proteinExistence type="predicted"/>
<feature type="domain" description="N-acetyltransferase" evidence="1">
    <location>
        <begin position="1"/>
        <end position="141"/>
    </location>
</feature>
<dbReference type="PROSITE" id="PS51186">
    <property type="entry name" value="GNAT"/>
    <property type="match status" value="1"/>
</dbReference>
<evidence type="ECO:0000259" key="1">
    <source>
        <dbReference type="PROSITE" id="PS51186"/>
    </source>
</evidence>
<organism evidence="2 3">
    <name type="scientific">Primorskyibacter flagellatus</name>
    <dbReference type="NCBI Taxonomy" id="1387277"/>
    <lineage>
        <taxon>Bacteria</taxon>
        <taxon>Pseudomonadati</taxon>
        <taxon>Pseudomonadota</taxon>
        <taxon>Alphaproteobacteria</taxon>
        <taxon>Rhodobacterales</taxon>
        <taxon>Roseobacteraceae</taxon>
        <taxon>Primorskyibacter</taxon>
    </lineage>
</organism>
<accession>A0A1W2A589</accession>
<protein>
    <submittedName>
        <fullName evidence="2">L-amino acid N-acyltransferase YncA</fullName>
    </submittedName>
</protein>
<name>A0A1W2A589_9RHOB</name>
<evidence type="ECO:0000313" key="3">
    <source>
        <dbReference type="Proteomes" id="UP000192330"/>
    </source>
</evidence>
<dbReference type="STRING" id="1387277.SAMN06295998_102430"/>
<dbReference type="InterPro" id="IPR000182">
    <property type="entry name" value="GNAT_dom"/>
</dbReference>
<gene>
    <name evidence="2" type="ORF">SAMN06295998_102430</name>
</gene>
<reference evidence="2 3" key="1">
    <citation type="submission" date="2017-04" db="EMBL/GenBank/DDBJ databases">
        <authorList>
            <person name="Afonso C.L."/>
            <person name="Miller P.J."/>
            <person name="Scott M.A."/>
            <person name="Spackman E."/>
            <person name="Goraichik I."/>
            <person name="Dimitrov K.M."/>
            <person name="Suarez D.L."/>
            <person name="Swayne D.E."/>
        </authorList>
    </citation>
    <scope>NUCLEOTIDE SEQUENCE [LARGE SCALE GENOMIC DNA]</scope>
    <source>
        <strain evidence="2 3">CGMCC 1.12644</strain>
    </source>
</reference>
<dbReference type="GO" id="GO:0016747">
    <property type="term" value="F:acyltransferase activity, transferring groups other than amino-acyl groups"/>
    <property type="evidence" value="ECO:0007669"/>
    <property type="project" value="InterPro"/>
</dbReference>
<dbReference type="Proteomes" id="UP000192330">
    <property type="component" value="Unassembled WGS sequence"/>
</dbReference>
<dbReference type="AlphaFoldDB" id="A0A1W2A589"/>
<dbReference type="SUPFAM" id="SSF55729">
    <property type="entry name" value="Acyl-CoA N-acyltransferases (Nat)"/>
    <property type="match status" value="1"/>
</dbReference>
<dbReference type="CDD" id="cd04301">
    <property type="entry name" value="NAT_SF"/>
    <property type="match status" value="1"/>
</dbReference>
<evidence type="ECO:0000313" key="2">
    <source>
        <dbReference type="EMBL" id="SMC55889.1"/>
    </source>
</evidence>
<keyword evidence="3" id="KW-1185">Reference proteome</keyword>